<dbReference type="AlphaFoldDB" id="A0A8H4X7Y8"/>
<gene>
    <name evidence="1" type="ORF">FSARC_7751</name>
</gene>
<reference evidence="1" key="2">
    <citation type="submission" date="2020-05" db="EMBL/GenBank/DDBJ databases">
        <authorList>
            <person name="Kim H.-S."/>
            <person name="Proctor R.H."/>
            <person name="Brown D.W."/>
        </authorList>
    </citation>
    <scope>NUCLEOTIDE SEQUENCE</scope>
    <source>
        <strain evidence="1">NRRL 20472</strain>
    </source>
</reference>
<dbReference type="PANTHER" id="PTHR32027:SF0">
    <property type="entry name" value="CYTOSINE DEAMINASE"/>
    <property type="match status" value="1"/>
</dbReference>
<dbReference type="PANTHER" id="PTHR32027">
    <property type="entry name" value="CYTOSINE DEAMINASE"/>
    <property type="match status" value="1"/>
</dbReference>
<evidence type="ECO:0008006" key="3">
    <source>
        <dbReference type="Google" id="ProtNLM"/>
    </source>
</evidence>
<name>A0A8H4X7Y8_9HYPO</name>
<dbReference type="GO" id="GO:0016814">
    <property type="term" value="F:hydrolase activity, acting on carbon-nitrogen (but not peptide) bonds, in cyclic amidines"/>
    <property type="evidence" value="ECO:0007669"/>
    <property type="project" value="TreeGrafter"/>
</dbReference>
<protein>
    <recommendedName>
        <fullName evidence="3">Amidohydrolase-related domain-containing protein</fullName>
    </recommendedName>
</protein>
<dbReference type="EMBL" id="JABEXW010000418">
    <property type="protein sequence ID" value="KAF4964306.1"/>
    <property type="molecule type" value="Genomic_DNA"/>
</dbReference>
<dbReference type="InterPro" id="IPR052349">
    <property type="entry name" value="Metallo-hydrolase_Enzymes"/>
</dbReference>
<evidence type="ECO:0000313" key="2">
    <source>
        <dbReference type="Proteomes" id="UP000622797"/>
    </source>
</evidence>
<accession>A0A8H4X7Y8</accession>
<proteinExistence type="predicted"/>
<comment type="caution">
    <text evidence="1">The sequence shown here is derived from an EMBL/GenBank/DDBJ whole genome shotgun (WGS) entry which is preliminary data.</text>
</comment>
<reference evidence="1" key="1">
    <citation type="journal article" date="2020" name="BMC Genomics">
        <title>Correction to: Identification and distribution of gene clusters required for synthesis of sphingolipid metabolism inhibitors in diverse species of the filamentous fungus Fusarium.</title>
        <authorList>
            <person name="Kim H.S."/>
            <person name="Lohmar J.M."/>
            <person name="Busman M."/>
            <person name="Brown D.W."/>
            <person name="Naumann T.A."/>
            <person name="Divon H.H."/>
            <person name="Lysoe E."/>
            <person name="Uhlig S."/>
            <person name="Proctor R.H."/>
        </authorList>
    </citation>
    <scope>NUCLEOTIDE SEQUENCE</scope>
    <source>
        <strain evidence="1">NRRL 20472</strain>
    </source>
</reference>
<organism evidence="1 2">
    <name type="scientific">Fusarium sarcochroum</name>
    <dbReference type="NCBI Taxonomy" id="1208366"/>
    <lineage>
        <taxon>Eukaryota</taxon>
        <taxon>Fungi</taxon>
        <taxon>Dikarya</taxon>
        <taxon>Ascomycota</taxon>
        <taxon>Pezizomycotina</taxon>
        <taxon>Sordariomycetes</taxon>
        <taxon>Hypocreomycetidae</taxon>
        <taxon>Hypocreales</taxon>
        <taxon>Nectriaceae</taxon>
        <taxon>Fusarium</taxon>
        <taxon>Fusarium lateritium species complex</taxon>
    </lineage>
</organism>
<dbReference type="OrthoDB" id="10266980at2759"/>
<dbReference type="SUPFAM" id="SSF51556">
    <property type="entry name" value="Metallo-dependent hydrolases"/>
    <property type="match status" value="1"/>
</dbReference>
<dbReference type="Gene3D" id="3.20.20.140">
    <property type="entry name" value="Metal-dependent hydrolases"/>
    <property type="match status" value="1"/>
</dbReference>
<dbReference type="InterPro" id="IPR032466">
    <property type="entry name" value="Metal_Hydrolase"/>
</dbReference>
<sequence length="458" mass="50710">MDLYNTLLPLQDSSQQWDIRIEGGVVVSMTPSSTTSTSRLPSILLPSLCHPHIHLDKPYLLTCNHSTSSNHPDYSDLAPQSGSFNEALTNTSEAKKRYTGDDLYLRGSQLLASSYNQGVTCLRGFVELDHVTGLQPLQTAIRLKEDFADFVDIQICAFAQDPIFSTQHGEENRSTLVRALKDFGSSIDVIGTTPYVESDDEASRRNIQWAVQTALEYKKHLDFHIEFNLQGGNVMDLFNYLIDVLIDKSWPTHPGAPSVVLGHATRLTQASHSDISLFAERLRKNNLPLHFVGLPTSDLFMMGRPASDKVSEQETPLNRPCGTLNVPKMIQDYGLNACLSVNNVGNAFTPYGDGDPLGIASWGVGLFHAGKVDDAKLLYGAVSTRAMEAIVPATGSLVERYTVGEGRPWFPMLLIRNEEYVEIASAGRKTLRVPARQRLAIQDVVWDPPETRLRSVIR</sequence>
<keyword evidence="2" id="KW-1185">Reference proteome</keyword>
<evidence type="ECO:0000313" key="1">
    <source>
        <dbReference type="EMBL" id="KAF4964306.1"/>
    </source>
</evidence>
<dbReference type="Proteomes" id="UP000622797">
    <property type="component" value="Unassembled WGS sequence"/>
</dbReference>